<evidence type="ECO:0000256" key="1">
    <source>
        <dbReference type="ARBA" id="ARBA00022679"/>
    </source>
</evidence>
<feature type="compositionally biased region" description="Low complexity" evidence="5">
    <location>
        <begin position="411"/>
        <end position="423"/>
    </location>
</feature>
<sequence length="462" mass="49852">MTAALIDLADVLVVDFDPAEFLYRVTEHCMNLLDISDAGVMLAAAGAPLQLVAASSERMRAVELFELDARAGPCLTAYREGRSIDHTPLDASPVRWPEFSAHAYRAGYRCVHATPIRLRTDTIGVLNLFRRTPEVLGEADRHLSRALADATTISLVQQASLDHQRTVNRQLQRALDSRSAIEQAKGFLASTRGTDPGTAFEQLRAHARRHRIRLADLSRDVVAGAVTLPPRQHRRTARKIRTEEAGPAEQRTVIAIDARGPRCMVREALRHATRRTRPCRPQHPNRPAPTPSTGYPSTGHRARLVRRRQEKTARLLRPVRAVKAPDGPGPWSGCDNCCESSCVTCCASSCDNCCTSRPPAPRISAGQGAFFVWSAGLTSPCAPLATAPPAEKRGRAGPWRAAAQGDRAREGSSGASAGPPRAWGRGGGGAATGRLDGRKTASRTGDAGRFRPTLFASTGSQL</sequence>
<gene>
    <name evidence="7" type="ORF">GCM10010358_75660</name>
</gene>
<feature type="domain" description="ANTAR" evidence="6">
    <location>
        <begin position="161"/>
        <end position="222"/>
    </location>
</feature>
<evidence type="ECO:0000256" key="4">
    <source>
        <dbReference type="ARBA" id="ARBA00023163"/>
    </source>
</evidence>
<feature type="region of interest" description="Disordered" evidence="5">
    <location>
        <begin position="384"/>
        <end position="462"/>
    </location>
</feature>
<dbReference type="SMART" id="SM01012">
    <property type="entry name" value="ANTAR"/>
    <property type="match status" value="1"/>
</dbReference>
<dbReference type="Proteomes" id="UP000619244">
    <property type="component" value="Unassembled WGS sequence"/>
</dbReference>
<name>A0A918U915_9ACTN</name>
<dbReference type="Gene3D" id="3.30.450.40">
    <property type="match status" value="1"/>
</dbReference>
<dbReference type="Pfam" id="PF03861">
    <property type="entry name" value="ANTAR"/>
    <property type="match status" value="1"/>
</dbReference>
<reference evidence="7" key="2">
    <citation type="submission" date="2020-09" db="EMBL/GenBank/DDBJ databases">
        <authorList>
            <person name="Sun Q."/>
            <person name="Ohkuma M."/>
        </authorList>
    </citation>
    <scope>NUCLEOTIDE SEQUENCE</scope>
    <source>
        <strain evidence="7">JCM 4790</strain>
    </source>
</reference>
<dbReference type="InterPro" id="IPR029016">
    <property type="entry name" value="GAF-like_dom_sf"/>
</dbReference>
<evidence type="ECO:0000256" key="2">
    <source>
        <dbReference type="ARBA" id="ARBA00022777"/>
    </source>
</evidence>
<dbReference type="InterPro" id="IPR036388">
    <property type="entry name" value="WH-like_DNA-bd_sf"/>
</dbReference>
<reference evidence="7" key="1">
    <citation type="journal article" date="2014" name="Int. J. Syst. Evol. Microbiol.">
        <title>Complete genome sequence of Corynebacterium casei LMG S-19264T (=DSM 44701T), isolated from a smear-ripened cheese.</title>
        <authorList>
            <consortium name="US DOE Joint Genome Institute (JGI-PGF)"/>
            <person name="Walter F."/>
            <person name="Albersmeier A."/>
            <person name="Kalinowski J."/>
            <person name="Ruckert C."/>
        </authorList>
    </citation>
    <scope>NUCLEOTIDE SEQUENCE</scope>
    <source>
        <strain evidence="7">JCM 4790</strain>
    </source>
</reference>
<dbReference type="EMBL" id="BMVU01000082">
    <property type="protein sequence ID" value="GGY12085.1"/>
    <property type="molecule type" value="Genomic_DNA"/>
</dbReference>
<dbReference type="SUPFAM" id="SSF55781">
    <property type="entry name" value="GAF domain-like"/>
    <property type="match status" value="1"/>
</dbReference>
<keyword evidence="8" id="KW-1185">Reference proteome</keyword>
<dbReference type="AlphaFoldDB" id="A0A918U915"/>
<organism evidence="7 8">
    <name type="scientific">Streptomyces minutiscleroticus</name>
    <dbReference type="NCBI Taxonomy" id="68238"/>
    <lineage>
        <taxon>Bacteria</taxon>
        <taxon>Bacillati</taxon>
        <taxon>Actinomycetota</taxon>
        <taxon>Actinomycetes</taxon>
        <taxon>Kitasatosporales</taxon>
        <taxon>Streptomycetaceae</taxon>
        <taxon>Streptomyces</taxon>
    </lineage>
</organism>
<protein>
    <recommendedName>
        <fullName evidence="6">ANTAR domain-containing protein</fullName>
    </recommendedName>
</protein>
<feature type="region of interest" description="Disordered" evidence="5">
    <location>
        <begin position="272"/>
        <end position="304"/>
    </location>
</feature>
<comment type="caution">
    <text evidence="7">The sequence shown here is derived from an EMBL/GenBank/DDBJ whole genome shotgun (WGS) entry which is preliminary data.</text>
</comment>
<dbReference type="InterPro" id="IPR003018">
    <property type="entry name" value="GAF"/>
</dbReference>
<dbReference type="PROSITE" id="PS50921">
    <property type="entry name" value="ANTAR"/>
    <property type="match status" value="1"/>
</dbReference>
<keyword evidence="3" id="KW-0805">Transcription regulation</keyword>
<evidence type="ECO:0000259" key="6">
    <source>
        <dbReference type="PROSITE" id="PS50921"/>
    </source>
</evidence>
<proteinExistence type="predicted"/>
<accession>A0A918U915</accession>
<evidence type="ECO:0000256" key="5">
    <source>
        <dbReference type="SAM" id="MobiDB-lite"/>
    </source>
</evidence>
<dbReference type="GO" id="GO:0016301">
    <property type="term" value="F:kinase activity"/>
    <property type="evidence" value="ECO:0007669"/>
    <property type="project" value="UniProtKB-KW"/>
</dbReference>
<keyword evidence="2" id="KW-0418">Kinase</keyword>
<evidence type="ECO:0000256" key="3">
    <source>
        <dbReference type="ARBA" id="ARBA00023015"/>
    </source>
</evidence>
<dbReference type="Gene3D" id="1.10.10.10">
    <property type="entry name" value="Winged helix-like DNA-binding domain superfamily/Winged helix DNA-binding domain"/>
    <property type="match status" value="1"/>
</dbReference>
<dbReference type="InterPro" id="IPR005561">
    <property type="entry name" value="ANTAR"/>
</dbReference>
<evidence type="ECO:0000313" key="8">
    <source>
        <dbReference type="Proteomes" id="UP000619244"/>
    </source>
</evidence>
<dbReference type="GO" id="GO:0003723">
    <property type="term" value="F:RNA binding"/>
    <property type="evidence" value="ECO:0007669"/>
    <property type="project" value="InterPro"/>
</dbReference>
<keyword evidence="1" id="KW-0808">Transferase</keyword>
<evidence type="ECO:0000313" key="7">
    <source>
        <dbReference type="EMBL" id="GGY12085.1"/>
    </source>
</evidence>
<dbReference type="SUPFAM" id="SSF52172">
    <property type="entry name" value="CheY-like"/>
    <property type="match status" value="1"/>
</dbReference>
<dbReference type="InterPro" id="IPR011006">
    <property type="entry name" value="CheY-like_superfamily"/>
</dbReference>
<dbReference type="Pfam" id="PF13185">
    <property type="entry name" value="GAF_2"/>
    <property type="match status" value="1"/>
</dbReference>
<keyword evidence="4" id="KW-0804">Transcription</keyword>